<dbReference type="SUPFAM" id="SSF64518">
    <property type="entry name" value="Phase 1 flagellin"/>
    <property type="match status" value="1"/>
</dbReference>
<dbReference type="STRING" id="888061.AXF15_08405"/>
<evidence type="ECO:0000313" key="3">
    <source>
        <dbReference type="EMBL" id="AMD93113.1"/>
    </source>
</evidence>
<feature type="region of interest" description="Disordered" evidence="1">
    <location>
        <begin position="27"/>
        <end position="46"/>
    </location>
</feature>
<dbReference type="EMBL" id="CP014230">
    <property type="protein sequence ID" value="AMD93113.1"/>
    <property type="molecule type" value="Genomic_DNA"/>
</dbReference>
<dbReference type="AlphaFoldDB" id="A0A0X8JQN1"/>
<dbReference type="InterPro" id="IPR001492">
    <property type="entry name" value="Flagellin"/>
</dbReference>
<dbReference type="GO" id="GO:0009424">
    <property type="term" value="C:bacterial-type flagellum hook"/>
    <property type="evidence" value="ECO:0007669"/>
    <property type="project" value="InterPro"/>
</dbReference>
<reference evidence="4" key="1">
    <citation type="submission" date="2016-02" db="EMBL/GenBank/DDBJ databases">
        <authorList>
            <person name="Holder M.E."/>
            <person name="Ajami N.J."/>
            <person name="Petrosino J.F."/>
        </authorList>
    </citation>
    <scope>NUCLEOTIDE SEQUENCE [LARGE SCALE GENOMIC DNA]</scope>
    <source>
        <strain evidence="4">DSM 12838</strain>
    </source>
</reference>
<evidence type="ECO:0000313" key="4">
    <source>
        <dbReference type="Proteomes" id="UP000063964"/>
    </source>
</evidence>
<dbReference type="SUPFAM" id="SSF50939">
    <property type="entry name" value="Sialidases"/>
    <property type="match status" value="1"/>
</dbReference>
<dbReference type="NCBIfam" id="TIGR02550">
    <property type="entry name" value="flagell_flgL"/>
    <property type="match status" value="1"/>
</dbReference>
<dbReference type="OrthoDB" id="9758307at2"/>
<evidence type="ECO:0000256" key="1">
    <source>
        <dbReference type="SAM" id="MobiDB-lite"/>
    </source>
</evidence>
<evidence type="ECO:0000259" key="2">
    <source>
        <dbReference type="Pfam" id="PF00669"/>
    </source>
</evidence>
<name>A0A0X8JQN1_9BACT</name>
<dbReference type="Proteomes" id="UP000063964">
    <property type="component" value="Chromosome"/>
</dbReference>
<sequence length="600" mass="64407">MKMRVSLRNQYHGFLHNLHDSQSRLMELNQQSSSQKRINKPSDDPVGMSRVLNYRSSIGAIDQYRTNIDRAKGWLGLADETMLRTSAVLTRIKSLAEQGATGTMTASDRNAVAYEARQLFHQLMNLANTRFEGNSIFGGHKFEPSAYEEALMVHDESGQSLGLATGLSTRSIMVQFLGAENATAEVGKNTISYRYSSDGGVTWQKGTVGRTGPFKLDLGGASVPLREGHKVKLSPESNTKTSSGGWLTVAPAAVYKGDNRSQAAVTYAKGDPAITAHPVGGFEKDVRVTLSAPTLGAAATAKYFIGGSTTGVTVPVDRSGPVPVINTPYGGIRLMGAPTANATDMEFTVHAGQTAVMQTGSTVNAAGQGVFDRDVMVRVANSTAVSIGSNRPIVYSYSMDGGRNWSHGHSAPNAAEPVELLVPGGKLVLSGRNGNLNLPVGAQFTIHPQTAAHNLEISTGEYLQVNNIGSEIFGGYNEYGTEPVFIESGQEKNIMLAVGKLVAALENNDQQGCGQALDSLTKCHEYFTTQMASVGARENRLVVADTVLTGLKHNETERKSKIEDVDLVTLMTDLTNQQLAYEAVLRSSSMIMRMSLMNYL</sequence>
<organism evidence="3 4">
    <name type="scientific">Desulfomicrobium orale DSM 12838</name>
    <dbReference type="NCBI Taxonomy" id="888061"/>
    <lineage>
        <taxon>Bacteria</taxon>
        <taxon>Pseudomonadati</taxon>
        <taxon>Thermodesulfobacteriota</taxon>
        <taxon>Desulfovibrionia</taxon>
        <taxon>Desulfovibrionales</taxon>
        <taxon>Desulfomicrobiaceae</taxon>
        <taxon>Desulfomicrobium</taxon>
    </lineage>
</organism>
<dbReference type="GO" id="GO:0071973">
    <property type="term" value="P:bacterial-type flagellum-dependent cell motility"/>
    <property type="evidence" value="ECO:0007669"/>
    <property type="project" value="InterPro"/>
</dbReference>
<dbReference type="GO" id="GO:0005198">
    <property type="term" value="F:structural molecule activity"/>
    <property type="evidence" value="ECO:0007669"/>
    <property type="project" value="InterPro"/>
</dbReference>
<feature type="domain" description="Flagellin N-terminal" evidence="2">
    <location>
        <begin position="15"/>
        <end position="139"/>
    </location>
</feature>
<dbReference type="InterPro" id="IPR001029">
    <property type="entry name" value="Flagellin_N"/>
</dbReference>
<accession>A0A0X8JQN1</accession>
<proteinExistence type="predicted"/>
<dbReference type="PANTHER" id="PTHR42792:SF1">
    <property type="entry name" value="FLAGELLAR HOOK-ASSOCIATED PROTEIN 3"/>
    <property type="match status" value="1"/>
</dbReference>
<dbReference type="PANTHER" id="PTHR42792">
    <property type="entry name" value="FLAGELLIN"/>
    <property type="match status" value="1"/>
</dbReference>
<dbReference type="Pfam" id="PF00669">
    <property type="entry name" value="Flagellin_N"/>
    <property type="match status" value="1"/>
</dbReference>
<keyword evidence="4" id="KW-1185">Reference proteome</keyword>
<protein>
    <recommendedName>
        <fullName evidence="2">Flagellin N-terminal domain-containing protein</fullName>
    </recommendedName>
</protein>
<dbReference type="InterPro" id="IPR036278">
    <property type="entry name" value="Sialidase_sf"/>
</dbReference>
<dbReference type="InterPro" id="IPR013384">
    <property type="entry name" value="Flagell_FlgL"/>
</dbReference>
<gene>
    <name evidence="3" type="ORF">AXF15_08405</name>
</gene>
<dbReference type="Gene3D" id="1.20.1330.10">
    <property type="entry name" value="f41 fragment of flagellin, N-terminal domain"/>
    <property type="match status" value="2"/>
</dbReference>
<dbReference type="KEGG" id="doa:AXF15_08405"/>